<evidence type="ECO:0000256" key="1">
    <source>
        <dbReference type="SAM" id="MobiDB-lite"/>
    </source>
</evidence>
<name>A0AAN9STT0_PSOTE</name>
<proteinExistence type="predicted"/>
<gene>
    <name evidence="2" type="ORF">VNO78_11483</name>
</gene>
<dbReference type="AlphaFoldDB" id="A0AAN9STT0"/>
<organism evidence="2 3">
    <name type="scientific">Psophocarpus tetragonolobus</name>
    <name type="common">Winged bean</name>
    <name type="synonym">Dolichos tetragonolobus</name>
    <dbReference type="NCBI Taxonomy" id="3891"/>
    <lineage>
        <taxon>Eukaryota</taxon>
        <taxon>Viridiplantae</taxon>
        <taxon>Streptophyta</taxon>
        <taxon>Embryophyta</taxon>
        <taxon>Tracheophyta</taxon>
        <taxon>Spermatophyta</taxon>
        <taxon>Magnoliopsida</taxon>
        <taxon>eudicotyledons</taxon>
        <taxon>Gunneridae</taxon>
        <taxon>Pentapetalae</taxon>
        <taxon>rosids</taxon>
        <taxon>fabids</taxon>
        <taxon>Fabales</taxon>
        <taxon>Fabaceae</taxon>
        <taxon>Papilionoideae</taxon>
        <taxon>50 kb inversion clade</taxon>
        <taxon>NPAAA clade</taxon>
        <taxon>indigoferoid/millettioid clade</taxon>
        <taxon>Phaseoleae</taxon>
        <taxon>Psophocarpus</taxon>
    </lineage>
</organism>
<protein>
    <submittedName>
        <fullName evidence="2">Uncharacterized protein</fullName>
    </submittedName>
</protein>
<accession>A0AAN9STT0</accession>
<reference evidence="2 3" key="1">
    <citation type="submission" date="2024-01" db="EMBL/GenBank/DDBJ databases">
        <title>The genomes of 5 underutilized Papilionoideae crops provide insights into root nodulation and disease resistanc.</title>
        <authorList>
            <person name="Jiang F."/>
        </authorList>
    </citation>
    <scope>NUCLEOTIDE SEQUENCE [LARGE SCALE GENOMIC DNA]</scope>
    <source>
        <strain evidence="2">DUOXIRENSHENG_FW03</strain>
        <tissue evidence="2">Leaves</tissue>
    </source>
</reference>
<dbReference type="EMBL" id="JAYMYS010000003">
    <property type="protein sequence ID" value="KAK7400279.1"/>
    <property type="molecule type" value="Genomic_DNA"/>
</dbReference>
<feature type="region of interest" description="Disordered" evidence="1">
    <location>
        <begin position="47"/>
        <end position="77"/>
    </location>
</feature>
<evidence type="ECO:0000313" key="2">
    <source>
        <dbReference type="EMBL" id="KAK7400279.1"/>
    </source>
</evidence>
<evidence type="ECO:0000313" key="3">
    <source>
        <dbReference type="Proteomes" id="UP001386955"/>
    </source>
</evidence>
<dbReference type="Proteomes" id="UP001386955">
    <property type="component" value="Unassembled WGS sequence"/>
</dbReference>
<sequence length="77" mass="8247">MASTMNIESQMKTTRGIDLVIKCSVSAYYMHRKMLAQLLEFARAVEGGGGDSNAESSLEQTDAHLKDSNGATEAAHA</sequence>
<comment type="caution">
    <text evidence="2">The sequence shown here is derived from an EMBL/GenBank/DDBJ whole genome shotgun (WGS) entry which is preliminary data.</text>
</comment>
<keyword evidence="3" id="KW-1185">Reference proteome</keyword>